<dbReference type="Pfam" id="PF13556">
    <property type="entry name" value="HTH_30"/>
    <property type="match status" value="1"/>
</dbReference>
<dbReference type="InterPro" id="IPR025736">
    <property type="entry name" value="PucR_C-HTH_dom"/>
</dbReference>
<dbReference type="InterPro" id="IPR042070">
    <property type="entry name" value="PucR_C-HTH_sf"/>
</dbReference>
<gene>
    <name evidence="3" type="ORF">GCM10009613_34220</name>
</gene>
<protein>
    <recommendedName>
        <fullName evidence="2">GAF domain-containing protein</fullName>
    </recommendedName>
</protein>
<accession>A0ABN1XVT9</accession>
<sequence length="605" mass="61679">MSGTTGGTTGGTVGGGTGGPGASGASGGPVAPGPVAPGPVALVPPARFADEIVPEPAAPSSPELDLPELTVAEQTALLTALRRVQAEELDPVGCRRALVESAVEALDADLGWLSLVDPAGRGFTVVHSTGLDGAIDVGTQSVSGLGAEAARHRATLIVNDFRRSTRTPAAARRQLLDAGVRALICAPLVAGELIGLICIGRRGPRRFAHRDSVLIGTLAAQGAMTIGNGAIFAEVGQQTRSLRAALSVGATVRDVLLAGEGLAGAARALAAALGRSVSIHQSVVAEEPGWSTPEGGPPSQVPVAALRIDLVAAGEVLGAVEVAGDAALDAVQERAVEVASTAIVSELIARRRTEEAEWRLHGELLAELVSAPAPLPRGLAIRARRRGLDLDGATVVVLARDRPRRTTSTLLADSRSALRARTPAGAPVLAFSRGRSVVLAVGERTDVAALVAAVAAGGRVRAGVGRAAGHHTALRQADACLVLAAEPTRPDLVDVRDLGLPGLVVEAGAGPHVVETIRRILGPVHAADRSTRVPLLETLAAYCAAEGRVEVAARLCSVHESTLRYRLDRLAEVIDLDVAALPALRAAVETVNVLRAAGQDPFGTG</sequence>
<dbReference type="Gene3D" id="1.10.10.2840">
    <property type="entry name" value="PucR C-terminal helix-turn-helix domain"/>
    <property type="match status" value="1"/>
</dbReference>
<dbReference type="SMART" id="SM00065">
    <property type="entry name" value="GAF"/>
    <property type="match status" value="1"/>
</dbReference>
<dbReference type="InterPro" id="IPR029016">
    <property type="entry name" value="GAF-like_dom_sf"/>
</dbReference>
<feature type="domain" description="GAF" evidence="2">
    <location>
        <begin position="90"/>
        <end position="236"/>
    </location>
</feature>
<evidence type="ECO:0000313" key="3">
    <source>
        <dbReference type="EMBL" id="GAA1391536.1"/>
    </source>
</evidence>
<proteinExistence type="predicted"/>
<dbReference type="PANTHER" id="PTHR33744:SF1">
    <property type="entry name" value="DNA-BINDING TRANSCRIPTIONAL ACTIVATOR ADER"/>
    <property type="match status" value="1"/>
</dbReference>
<dbReference type="InterPro" id="IPR003018">
    <property type="entry name" value="GAF"/>
</dbReference>
<dbReference type="SUPFAM" id="SSF55781">
    <property type="entry name" value="GAF domain-like"/>
    <property type="match status" value="1"/>
</dbReference>
<feature type="region of interest" description="Disordered" evidence="1">
    <location>
        <begin position="1"/>
        <end position="42"/>
    </location>
</feature>
<evidence type="ECO:0000256" key="1">
    <source>
        <dbReference type="SAM" id="MobiDB-lite"/>
    </source>
</evidence>
<dbReference type="Proteomes" id="UP001501414">
    <property type="component" value="Unassembled WGS sequence"/>
</dbReference>
<reference evidence="3 4" key="1">
    <citation type="journal article" date="2019" name="Int. J. Syst. Evol. Microbiol.">
        <title>The Global Catalogue of Microorganisms (GCM) 10K type strain sequencing project: providing services to taxonomists for standard genome sequencing and annotation.</title>
        <authorList>
            <consortium name="The Broad Institute Genomics Platform"/>
            <consortium name="The Broad Institute Genome Sequencing Center for Infectious Disease"/>
            <person name="Wu L."/>
            <person name="Ma J."/>
        </authorList>
    </citation>
    <scope>NUCLEOTIDE SEQUENCE [LARGE SCALE GENOMIC DNA]</scope>
    <source>
        <strain evidence="3 4">JCM 11896</strain>
    </source>
</reference>
<dbReference type="EMBL" id="BAAAJK010000014">
    <property type="protein sequence ID" value="GAA1391536.1"/>
    <property type="molecule type" value="Genomic_DNA"/>
</dbReference>
<comment type="caution">
    <text evidence="3">The sequence shown here is derived from an EMBL/GenBank/DDBJ whole genome shotgun (WGS) entry which is preliminary data.</text>
</comment>
<dbReference type="Gene3D" id="3.30.450.40">
    <property type="match status" value="1"/>
</dbReference>
<dbReference type="PANTHER" id="PTHR33744">
    <property type="entry name" value="CARBOHYDRATE DIACID REGULATOR"/>
    <property type="match status" value="1"/>
</dbReference>
<organism evidence="3 4">
    <name type="scientific">Pseudonocardia kongjuensis</name>
    <dbReference type="NCBI Taxonomy" id="102227"/>
    <lineage>
        <taxon>Bacteria</taxon>
        <taxon>Bacillati</taxon>
        <taxon>Actinomycetota</taxon>
        <taxon>Actinomycetes</taxon>
        <taxon>Pseudonocardiales</taxon>
        <taxon>Pseudonocardiaceae</taxon>
        <taxon>Pseudonocardia</taxon>
    </lineage>
</organism>
<evidence type="ECO:0000313" key="4">
    <source>
        <dbReference type="Proteomes" id="UP001501414"/>
    </source>
</evidence>
<keyword evidence="4" id="KW-1185">Reference proteome</keyword>
<dbReference type="Pfam" id="PF13185">
    <property type="entry name" value="GAF_2"/>
    <property type="match status" value="1"/>
</dbReference>
<evidence type="ECO:0000259" key="2">
    <source>
        <dbReference type="SMART" id="SM00065"/>
    </source>
</evidence>
<name>A0ABN1XVT9_9PSEU</name>
<dbReference type="RefSeq" id="WP_344023566.1">
    <property type="nucleotide sequence ID" value="NZ_BAAAJK010000014.1"/>
</dbReference>
<dbReference type="InterPro" id="IPR051448">
    <property type="entry name" value="CdaR-like_regulators"/>
</dbReference>
<feature type="compositionally biased region" description="Gly residues" evidence="1">
    <location>
        <begin position="1"/>
        <end position="27"/>
    </location>
</feature>